<evidence type="ECO:0000313" key="5">
    <source>
        <dbReference type="EMBL" id="MCF4006177.1"/>
    </source>
</evidence>
<sequence length="437" mass="47820">MRTITVDTPVGAITGTEEDDGIRCFLSLPHVHYEAPFDDPSLATSLCSAGSPFDATRTHKDRTALSVYAPAGSAPGADAPVIAYIHGGSYIHGTHADPETQGRALAREGYVCVCLGYRLSAPGFTQLRGDGPSHYRGIEDCLLGLEWIQRCVESFGGDPTNVTLMGQSAGGGIVLWLLRKDHFRGGFRRAIALSPAYPRGSSAQRHGAVRTALGTPLLRRELNDLAREHPERLARRLPRVRYFFPTDVPFGPYPLEPSEWVSSVPLLLTCTDAEFWRHPVARRLDGRAAARPLARGLARHLGCDPDALSSYTAQLPEGHEIGEVIGDGTIRRYVAAGAELSPCPTWVLQHRSDPAAGEIITHCDDLPWYFEAEPSVWARRMLARFIASDSLPWTPYEAERDRAVLEVHGAGREEGHARSTLRKDPLGHIRGAYGVTR</sequence>
<dbReference type="InterPro" id="IPR019826">
    <property type="entry name" value="Carboxylesterase_B_AS"/>
</dbReference>
<dbReference type="GO" id="GO:0016787">
    <property type="term" value="F:hydrolase activity"/>
    <property type="evidence" value="ECO:0007669"/>
    <property type="project" value="UniProtKB-KW"/>
</dbReference>
<keyword evidence="6" id="KW-1185">Reference proteome</keyword>
<dbReference type="Proteomes" id="UP001139336">
    <property type="component" value="Unassembled WGS sequence"/>
</dbReference>
<dbReference type="SUPFAM" id="SSF53474">
    <property type="entry name" value="alpha/beta-Hydrolases"/>
    <property type="match status" value="1"/>
</dbReference>
<dbReference type="EC" id="3.1.1.-" evidence="3"/>
<evidence type="ECO:0000259" key="4">
    <source>
        <dbReference type="Pfam" id="PF00135"/>
    </source>
</evidence>
<feature type="domain" description="Carboxylesterase type B" evidence="4">
    <location>
        <begin position="64"/>
        <end position="196"/>
    </location>
</feature>
<reference evidence="5" key="1">
    <citation type="submission" date="2022-01" db="EMBL/GenBank/DDBJ databases">
        <title>Corynebacterium sp. nov isolated from isolated from the feces of the greater white-fronted geese (Anser albifrons) at Poyang Lake, PR China.</title>
        <authorList>
            <person name="Liu Q."/>
        </authorList>
    </citation>
    <scope>NUCLEOTIDE SEQUENCE</scope>
    <source>
        <strain evidence="5">JCM 32435</strain>
    </source>
</reference>
<dbReference type="RefSeq" id="WP_236117950.1">
    <property type="nucleotide sequence ID" value="NZ_JAKGSI010000001.1"/>
</dbReference>
<dbReference type="InterPro" id="IPR029058">
    <property type="entry name" value="AB_hydrolase_fold"/>
</dbReference>
<dbReference type="AlphaFoldDB" id="A0A9X1QMR0"/>
<protein>
    <recommendedName>
        <fullName evidence="3">Carboxylic ester hydrolase</fullName>
        <ecNumber evidence="3">3.1.1.-</ecNumber>
    </recommendedName>
</protein>
<dbReference type="PANTHER" id="PTHR43142:SF1">
    <property type="entry name" value="CARBOXYLIC ESTER HYDROLASE"/>
    <property type="match status" value="1"/>
</dbReference>
<dbReference type="Pfam" id="PF00135">
    <property type="entry name" value="COesterase"/>
    <property type="match status" value="1"/>
</dbReference>
<accession>A0A9X1QMR0</accession>
<dbReference type="PANTHER" id="PTHR43142">
    <property type="entry name" value="CARBOXYLIC ESTER HYDROLASE"/>
    <property type="match status" value="1"/>
</dbReference>
<evidence type="ECO:0000256" key="1">
    <source>
        <dbReference type="ARBA" id="ARBA00005964"/>
    </source>
</evidence>
<keyword evidence="2 3" id="KW-0378">Hydrolase</keyword>
<comment type="similarity">
    <text evidence="1 3">Belongs to the type-B carboxylesterase/lipase family.</text>
</comment>
<evidence type="ECO:0000313" key="6">
    <source>
        <dbReference type="Proteomes" id="UP001139336"/>
    </source>
</evidence>
<dbReference type="InterPro" id="IPR002018">
    <property type="entry name" value="CarbesteraseB"/>
</dbReference>
<evidence type="ECO:0000256" key="3">
    <source>
        <dbReference type="RuleBase" id="RU361235"/>
    </source>
</evidence>
<dbReference type="Gene3D" id="3.40.50.1820">
    <property type="entry name" value="alpha/beta hydrolase"/>
    <property type="match status" value="1"/>
</dbReference>
<dbReference type="EMBL" id="JAKGSI010000001">
    <property type="protein sequence ID" value="MCF4006177.1"/>
    <property type="molecule type" value="Genomic_DNA"/>
</dbReference>
<dbReference type="PROSITE" id="PS00122">
    <property type="entry name" value="CARBOXYLESTERASE_B_1"/>
    <property type="match status" value="1"/>
</dbReference>
<comment type="caution">
    <text evidence="5">The sequence shown here is derived from an EMBL/GenBank/DDBJ whole genome shotgun (WGS) entry which is preliminary data.</text>
</comment>
<evidence type="ECO:0000256" key="2">
    <source>
        <dbReference type="ARBA" id="ARBA00022801"/>
    </source>
</evidence>
<organism evidence="5 6">
    <name type="scientific">Corynebacterium uropygiale</name>
    <dbReference type="NCBI Taxonomy" id="1775911"/>
    <lineage>
        <taxon>Bacteria</taxon>
        <taxon>Bacillati</taxon>
        <taxon>Actinomycetota</taxon>
        <taxon>Actinomycetes</taxon>
        <taxon>Mycobacteriales</taxon>
        <taxon>Corynebacteriaceae</taxon>
        <taxon>Corynebacterium</taxon>
    </lineage>
</organism>
<name>A0A9X1QMR0_9CORY</name>
<gene>
    <name evidence="5" type="ORF">L1O03_03155</name>
</gene>
<proteinExistence type="inferred from homology"/>